<comment type="similarity">
    <text evidence="1 6">Belongs to the purine permeases (TC 2.A.7.14) family.</text>
</comment>
<evidence type="ECO:0000313" key="7">
    <source>
        <dbReference type="EMBL" id="KAH7568614.1"/>
    </source>
</evidence>
<feature type="transmembrane region" description="Helical" evidence="6">
    <location>
        <begin position="146"/>
        <end position="165"/>
    </location>
</feature>
<name>A0ABQ8HWI5_9ROSI</name>
<feature type="transmembrane region" description="Helical" evidence="6">
    <location>
        <begin position="113"/>
        <end position="140"/>
    </location>
</feature>
<dbReference type="PANTHER" id="PTHR31376:SF17">
    <property type="entry name" value="PURINE PERMEASE 21-RELATED"/>
    <property type="match status" value="1"/>
</dbReference>
<evidence type="ECO:0000256" key="3">
    <source>
        <dbReference type="ARBA" id="ARBA00022692"/>
    </source>
</evidence>
<evidence type="ECO:0000256" key="1">
    <source>
        <dbReference type="ARBA" id="ARBA00006213"/>
    </source>
</evidence>
<keyword evidence="5 6" id="KW-0472">Membrane</keyword>
<keyword evidence="4 6" id="KW-1133">Transmembrane helix</keyword>
<keyword evidence="2 6" id="KW-0813">Transport</keyword>
<dbReference type="PANTHER" id="PTHR31376">
    <property type="entry name" value="OS09G0467300 PROTEIN-RELATED"/>
    <property type="match status" value="1"/>
</dbReference>
<evidence type="ECO:0000256" key="4">
    <source>
        <dbReference type="ARBA" id="ARBA00022989"/>
    </source>
</evidence>
<feature type="transmembrane region" description="Helical" evidence="6">
    <location>
        <begin position="172"/>
        <end position="190"/>
    </location>
</feature>
<gene>
    <name evidence="7" type="ORF">JRO89_XS06G0022500</name>
</gene>
<reference evidence="7 8" key="1">
    <citation type="submission" date="2021-02" db="EMBL/GenBank/DDBJ databases">
        <title>Plant Genome Project.</title>
        <authorList>
            <person name="Zhang R.-G."/>
        </authorList>
    </citation>
    <scope>NUCLEOTIDE SEQUENCE [LARGE SCALE GENOMIC DNA]</scope>
    <source>
        <tissue evidence="7">Leaves</tissue>
    </source>
</reference>
<feature type="transmembrane region" description="Helical" evidence="6">
    <location>
        <begin position="285"/>
        <end position="306"/>
    </location>
</feature>
<dbReference type="Pfam" id="PF16913">
    <property type="entry name" value="PUNUT"/>
    <property type="match status" value="1"/>
</dbReference>
<evidence type="ECO:0000256" key="2">
    <source>
        <dbReference type="ARBA" id="ARBA00022448"/>
    </source>
</evidence>
<keyword evidence="3 6" id="KW-0812">Transmembrane</keyword>
<evidence type="ECO:0000313" key="8">
    <source>
        <dbReference type="Proteomes" id="UP000827721"/>
    </source>
</evidence>
<comment type="caution">
    <text evidence="7">The sequence shown here is derived from an EMBL/GenBank/DDBJ whole genome shotgun (WGS) entry which is preliminary data.</text>
</comment>
<organism evidence="7 8">
    <name type="scientific">Xanthoceras sorbifolium</name>
    <dbReference type="NCBI Taxonomy" id="99658"/>
    <lineage>
        <taxon>Eukaryota</taxon>
        <taxon>Viridiplantae</taxon>
        <taxon>Streptophyta</taxon>
        <taxon>Embryophyta</taxon>
        <taxon>Tracheophyta</taxon>
        <taxon>Spermatophyta</taxon>
        <taxon>Magnoliopsida</taxon>
        <taxon>eudicotyledons</taxon>
        <taxon>Gunneridae</taxon>
        <taxon>Pentapetalae</taxon>
        <taxon>rosids</taxon>
        <taxon>malvids</taxon>
        <taxon>Sapindales</taxon>
        <taxon>Sapindaceae</taxon>
        <taxon>Xanthoceroideae</taxon>
        <taxon>Xanthoceras</taxon>
    </lineage>
</organism>
<comment type="subcellular location">
    <subcellularLocation>
        <location evidence="6">Membrane</location>
        <topology evidence="6">Multi-pass membrane protein</topology>
    </subcellularLocation>
</comment>
<feature type="transmembrane region" description="Helical" evidence="6">
    <location>
        <begin position="73"/>
        <end position="92"/>
    </location>
</feature>
<feature type="transmembrane region" description="Helical" evidence="6">
    <location>
        <begin position="247"/>
        <end position="265"/>
    </location>
</feature>
<accession>A0ABQ8HWI5</accession>
<feature type="transmembrane region" description="Helical" evidence="6">
    <location>
        <begin position="313"/>
        <end position="334"/>
    </location>
</feature>
<feature type="transmembrane region" description="Helical" evidence="6">
    <location>
        <begin position="206"/>
        <end position="226"/>
    </location>
</feature>
<proteinExistence type="inferred from homology"/>
<dbReference type="InterPro" id="IPR030182">
    <property type="entry name" value="PUP_plant"/>
</dbReference>
<dbReference type="Proteomes" id="UP000827721">
    <property type="component" value="Unassembled WGS sequence"/>
</dbReference>
<feature type="transmembrane region" description="Helical" evidence="6">
    <location>
        <begin position="340"/>
        <end position="358"/>
    </location>
</feature>
<protein>
    <recommendedName>
        <fullName evidence="6">Probable purine permease</fullName>
    </recommendedName>
</protein>
<evidence type="ECO:0000256" key="6">
    <source>
        <dbReference type="RuleBase" id="RU368015"/>
    </source>
</evidence>
<dbReference type="EMBL" id="JAFEMO010000006">
    <property type="protein sequence ID" value="KAH7568614.1"/>
    <property type="molecule type" value="Genomic_DNA"/>
</dbReference>
<keyword evidence="8" id="KW-1185">Reference proteome</keyword>
<sequence>MREVQELQLQVMVQEDKEAKLPEHGSVPGEPVVDKFTNFGRWIRIAIYTFLVLSGQAAATMLGRLYYDRGGHSKWMATLVQLAGFPILLPYYCSISLSKSPKRETIQTTRPSFSVLASLYVSLGLLVAADCYLYSVGLMYLPVSTYSLICVSQLAFNACFSFFLNSQKFTPFIINSLVLITISSTLLGFQNDDSANNSADVSKGKYAIGFICTVGASAGYALGLSLTQLAFKKVIKRETFSAIMDMIIYPCLVASCATVVGLFASREWKSLKREMAEYELGKVSYVMNLVWTAIAWQVFSIGSVGMIIEASSLFSNAISVVGLPIIPVLAVIFFHDKMDGIKVTAMVLAIWGFLSYVYQHYIDDKRNTEEVSRTTSTQNQ</sequence>
<feature type="transmembrane region" description="Helical" evidence="6">
    <location>
        <begin position="45"/>
        <end position="67"/>
    </location>
</feature>
<evidence type="ECO:0000256" key="5">
    <source>
        <dbReference type="ARBA" id="ARBA00023136"/>
    </source>
</evidence>